<keyword evidence="1 4" id="KW-0808">Transferase</keyword>
<reference evidence="5" key="1">
    <citation type="submission" date="2016-10" db="EMBL/GenBank/DDBJ databases">
        <authorList>
            <person name="Varghese N."/>
            <person name="Submissions S."/>
        </authorList>
    </citation>
    <scope>NUCLEOTIDE SEQUENCE [LARGE SCALE GENOMIC DNA]</scope>
    <source>
        <strain evidence="5">DSM 217</strain>
    </source>
</reference>
<gene>
    <name evidence="4" type="ORF">SAMN05421783_101209</name>
</gene>
<dbReference type="InterPro" id="IPR028098">
    <property type="entry name" value="Glyco_trans_4-like_N"/>
</dbReference>
<organism evidence="4 5">
    <name type="scientific">Thiocapsa roseopersicina</name>
    <dbReference type="NCBI Taxonomy" id="1058"/>
    <lineage>
        <taxon>Bacteria</taxon>
        <taxon>Pseudomonadati</taxon>
        <taxon>Pseudomonadota</taxon>
        <taxon>Gammaproteobacteria</taxon>
        <taxon>Chromatiales</taxon>
        <taxon>Chromatiaceae</taxon>
        <taxon>Thiocapsa</taxon>
    </lineage>
</organism>
<dbReference type="OrthoDB" id="9764577at2"/>
<dbReference type="Pfam" id="PF00534">
    <property type="entry name" value="Glycos_transf_1"/>
    <property type="match status" value="1"/>
</dbReference>
<dbReference type="GO" id="GO:0009103">
    <property type="term" value="P:lipopolysaccharide biosynthetic process"/>
    <property type="evidence" value="ECO:0007669"/>
    <property type="project" value="TreeGrafter"/>
</dbReference>
<evidence type="ECO:0000259" key="3">
    <source>
        <dbReference type="Pfam" id="PF13439"/>
    </source>
</evidence>
<dbReference type="PANTHER" id="PTHR46401">
    <property type="entry name" value="GLYCOSYLTRANSFERASE WBBK-RELATED"/>
    <property type="match status" value="1"/>
</dbReference>
<protein>
    <submittedName>
        <fullName evidence="4">Glycosyltransferase involved in cell wall bisynthesis</fullName>
    </submittedName>
</protein>
<keyword evidence="5" id="KW-1185">Reference proteome</keyword>
<dbReference type="EMBL" id="FNNZ01000001">
    <property type="protein sequence ID" value="SDW04631.1"/>
    <property type="molecule type" value="Genomic_DNA"/>
</dbReference>
<dbReference type="STRING" id="1058.SAMN05421783_101209"/>
<dbReference type="Gene3D" id="3.40.50.2000">
    <property type="entry name" value="Glycogen Phosphorylase B"/>
    <property type="match status" value="2"/>
</dbReference>
<proteinExistence type="predicted"/>
<feature type="domain" description="Glycosyl transferase family 1" evidence="2">
    <location>
        <begin position="184"/>
        <end position="339"/>
    </location>
</feature>
<accession>A0A1H2QBU2</accession>
<dbReference type="SUPFAM" id="SSF53756">
    <property type="entry name" value="UDP-Glycosyltransferase/glycogen phosphorylase"/>
    <property type="match status" value="1"/>
</dbReference>
<dbReference type="GO" id="GO:0016757">
    <property type="term" value="F:glycosyltransferase activity"/>
    <property type="evidence" value="ECO:0007669"/>
    <property type="project" value="InterPro"/>
</dbReference>
<feature type="domain" description="Glycosyltransferase subfamily 4-like N-terminal" evidence="3">
    <location>
        <begin position="22"/>
        <end position="177"/>
    </location>
</feature>
<evidence type="ECO:0000313" key="4">
    <source>
        <dbReference type="EMBL" id="SDW04631.1"/>
    </source>
</evidence>
<dbReference type="Pfam" id="PF13439">
    <property type="entry name" value="Glyco_transf_4"/>
    <property type="match status" value="1"/>
</dbReference>
<sequence>MLIAVDALPITNLSGRHVLLGHLANLAAALGGRHRFVVLHHRGNRDLRRDLGEGVAWQECAGIGTGWVSRLLWQATRMQGLLTRLGADLVISTSGALIPGVRLPQVVLAQNPWCYFPEFHTGPADRLKAALQRLGYRAAQRRALGVFYLSGYVERRYREDAGCRSAHGRVLYVGIDDATFLAARERQDFAERPIEILTVSVMTPHKAIEDVVQVFARVRAAGVPATLTLVGPWSDDGYRLRIEALIARLELVAHVTITGKVTTEQLHAHYGRARVFCLLSRCESFGIPAVEAQCFGTPSVVADVCAPPEVAGPGGFALPPDALDETAERLVGLLTDEPTWRINSERALANAERFRWDRVSAPLIEFLDPVPV</sequence>
<dbReference type="InterPro" id="IPR001296">
    <property type="entry name" value="Glyco_trans_1"/>
</dbReference>
<name>A0A1H2QBU2_THIRO</name>
<dbReference type="RefSeq" id="WP_093027249.1">
    <property type="nucleotide sequence ID" value="NZ_FNNZ01000001.1"/>
</dbReference>
<evidence type="ECO:0000313" key="5">
    <source>
        <dbReference type="Proteomes" id="UP000198816"/>
    </source>
</evidence>
<evidence type="ECO:0000256" key="1">
    <source>
        <dbReference type="ARBA" id="ARBA00022679"/>
    </source>
</evidence>
<evidence type="ECO:0000259" key="2">
    <source>
        <dbReference type="Pfam" id="PF00534"/>
    </source>
</evidence>
<dbReference type="Proteomes" id="UP000198816">
    <property type="component" value="Unassembled WGS sequence"/>
</dbReference>
<dbReference type="AlphaFoldDB" id="A0A1H2QBU2"/>
<dbReference type="CDD" id="cd03801">
    <property type="entry name" value="GT4_PimA-like"/>
    <property type="match status" value="1"/>
</dbReference>
<dbReference type="PANTHER" id="PTHR46401:SF2">
    <property type="entry name" value="GLYCOSYLTRANSFERASE WBBK-RELATED"/>
    <property type="match status" value="1"/>
</dbReference>